<name>A0A9P0DQJ0_PHACE</name>
<dbReference type="GO" id="GO:0008270">
    <property type="term" value="F:zinc ion binding"/>
    <property type="evidence" value="ECO:0007669"/>
    <property type="project" value="UniProtKB-KW"/>
</dbReference>
<evidence type="ECO:0000259" key="13">
    <source>
        <dbReference type="PROSITE" id="PS50950"/>
    </source>
</evidence>
<dbReference type="InterPro" id="IPR038441">
    <property type="entry name" value="THAP_Znf_sf"/>
</dbReference>
<dbReference type="EMBL" id="OU896710">
    <property type="protein sequence ID" value="CAH1163390.1"/>
    <property type="molecule type" value="Genomic_DNA"/>
</dbReference>
<dbReference type="PANTHER" id="PTHR46600">
    <property type="entry name" value="THAP DOMAIN-CONTAINING"/>
    <property type="match status" value="1"/>
</dbReference>
<keyword evidence="9" id="KW-0804">Transcription</keyword>
<keyword evidence="4 12" id="KW-0863">Zinc-finger</keyword>
<organism evidence="14 15">
    <name type="scientific">Phaedon cochleariae</name>
    <name type="common">Mustard beetle</name>
    <dbReference type="NCBI Taxonomy" id="80249"/>
    <lineage>
        <taxon>Eukaryota</taxon>
        <taxon>Metazoa</taxon>
        <taxon>Ecdysozoa</taxon>
        <taxon>Arthropoda</taxon>
        <taxon>Hexapoda</taxon>
        <taxon>Insecta</taxon>
        <taxon>Pterygota</taxon>
        <taxon>Neoptera</taxon>
        <taxon>Endopterygota</taxon>
        <taxon>Coleoptera</taxon>
        <taxon>Polyphaga</taxon>
        <taxon>Cucujiformia</taxon>
        <taxon>Chrysomeloidea</taxon>
        <taxon>Chrysomelidae</taxon>
        <taxon>Chrysomelinae</taxon>
        <taxon>Chrysomelini</taxon>
        <taxon>Phaedon</taxon>
    </lineage>
</organism>
<dbReference type="GO" id="GO:0043565">
    <property type="term" value="F:sequence-specific DNA binding"/>
    <property type="evidence" value="ECO:0007669"/>
    <property type="project" value="InterPro"/>
</dbReference>
<dbReference type="SMART" id="SM00692">
    <property type="entry name" value="DM3"/>
    <property type="match status" value="1"/>
</dbReference>
<keyword evidence="3" id="KW-0479">Metal-binding</keyword>
<dbReference type="InterPro" id="IPR006612">
    <property type="entry name" value="THAP_Znf"/>
</dbReference>
<evidence type="ECO:0000256" key="5">
    <source>
        <dbReference type="ARBA" id="ARBA00022833"/>
    </source>
</evidence>
<protein>
    <recommendedName>
        <fullName evidence="13">THAP-type domain-containing protein</fullName>
    </recommendedName>
</protein>
<evidence type="ECO:0000313" key="14">
    <source>
        <dbReference type="EMBL" id="CAH1163390.1"/>
    </source>
</evidence>
<dbReference type="SUPFAM" id="SSF57716">
    <property type="entry name" value="Glucocorticoid receptor-like (DNA-binding domain)"/>
    <property type="match status" value="1"/>
</dbReference>
<accession>A0A9P0DQJ0</accession>
<dbReference type="Gene3D" id="6.20.210.20">
    <property type="entry name" value="THAP domain"/>
    <property type="match status" value="1"/>
</dbReference>
<comment type="subcellular location">
    <subcellularLocation>
        <location evidence="1">Nucleus</location>
        <location evidence="1">Nucleoplasm</location>
    </subcellularLocation>
</comment>
<keyword evidence="6" id="KW-0805">Transcription regulation</keyword>
<dbReference type="PROSITE" id="PS50950">
    <property type="entry name" value="ZF_THAP"/>
    <property type="match status" value="1"/>
</dbReference>
<keyword evidence="10" id="KW-0539">Nucleus</keyword>
<comment type="similarity">
    <text evidence="2">Belongs to the THAP1 family.</text>
</comment>
<dbReference type="GO" id="GO:0005654">
    <property type="term" value="C:nucleoplasm"/>
    <property type="evidence" value="ECO:0007669"/>
    <property type="project" value="UniProtKB-SubCell"/>
</dbReference>
<evidence type="ECO:0000256" key="6">
    <source>
        <dbReference type="ARBA" id="ARBA00023015"/>
    </source>
</evidence>
<evidence type="ECO:0000256" key="3">
    <source>
        <dbReference type="ARBA" id="ARBA00022723"/>
    </source>
</evidence>
<sequence length="183" mass="20997">MGFKICSVPFCTSKNRDGINLFEFPSDISLRNEWFSAILEGMALEHFEVGEYSCICINHFEKSCIRVFQDGRKRLIKGSVPTIFEQPADAWMMPTTSTGKTFKTTDWVFSNVQVQERSEFKEVLEESNNISLVVIITFFCFTLAVECLEIFSPKDIRNLNYLSIIDEMAQTVNYHLTLKKSSG</sequence>
<evidence type="ECO:0000256" key="7">
    <source>
        <dbReference type="ARBA" id="ARBA00023054"/>
    </source>
</evidence>
<dbReference type="AlphaFoldDB" id="A0A9P0DQJ0"/>
<evidence type="ECO:0000256" key="9">
    <source>
        <dbReference type="ARBA" id="ARBA00023163"/>
    </source>
</evidence>
<evidence type="ECO:0000256" key="1">
    <source>
        <dbReference type="ARBA" id="ARBA00004642"/>
    </source>
</evidence>
<feature type="domain" description="THAP-type" evidence="13">
    <location>
        <begin position="1"/>
        <end position="84"/>
    </location>
</feature>
<evidence type="ECO:0000256" key="11">
    <source>
        <dbReference type="ARBA" id="ARBA00023306"/>
    </source>
</evidence>
<dbReference type="OrthoDB" id="7312725at2759"/>
<evidence type="ECO:0000313" key="15">
    <source>
        <dbReference type="Proteomes" id="UP001153737"/>
    </source>
</evidence>
<keyword evidence="5" id="KW-0862">Zinc</keyword>
<dbReference type="Proteomes" id="UP001153737">
    <property type="component" value="Chromosome 4"/>
</dbReference>
<gene>
    <name evidence="14" type="ORF">PHAECO_LOCUS7933</name>
</gene>
<dbReference type="Pfam" id="PF05485">
    <property type="entry name" value="THAP"/>
    <property type="match status" value="1"/>
</dbReference>
<dbReference type="InterPro" id="IPR026516">
    <property type="entry name" value="THAP1/10"/>
</dbReference>
<keyword evidence="7" id="KW-0175">Coiled coil</keyword>
<evidence type="ECO:0000256" key="12">
    <source>
        <dbReference type="PROSITE-ProRule" id="PRU00309"/>
    </source>
</evidence>
<dbReference type="PANTHER" id="PTHR46600:SF1">
    <property type="entry name" value="THAP DOMAIN-CONTAINING PROTEIN 1"/>
    <property type="match status" value="1"/>
</dbReference>
<evidence type="ECO:0000256" key="10">
    <source>
        <dbReference type="ARBA" id="ARBA00023242"/>
    </source>
</evidence>
<evidence type="ECO:0000256" key="4">
    <source>
        <dbReference type="ARBA" id="ARBA00022771"/>
    </source>
</evidence>
<evidence type="ECO:0000256" key="8">
    <source>
        <dbReference type="ARBA" id="ARBA00023125"/>
    </source>
</evidence>
<evidence type="ECO:0000256" key="2">
    <source>
        <dbReference type="ARBA" id="ARBA00006177"/>
    </source>
</evidence>
<keyword evidence="15" id="KW-1185">Reference proteome</keyword>
<reference evidence="14" key="1">
    <citation type="submission" date="2022-01" db="EMBL/GenBank/DDBJ databases">
        <authorList>
            <person name="King R."/>
        </authorList>
    </citation>
    <scope>NUCLEOTIDE SEQUENCE</scope>
</reference>
<proteinExistence type="inferred from homology"/>
<keyword evidence="8 12" id="KW-0238">DNA-binding</keyword>
<dbReference type="SMART" id="SM00980">
    <property type="entry name" value="THAP"/>
    <property type="match status" value="1"/>
</dbReference>
<keyword evidence="11" id="KW-0131">Cell cycle</keyword>
<reference evidence="14" key="2">
    <citation type="submission" date="2022-10" db="EMBL/GenBank/DDBJ databases">
        <authorList>
            <consortium name="ENA_rothamsted_submissions"/>
            <consortium name="culmorum"/>
            <person name="King R."/>
        </authorList>
    </citation>
    <scope>NUCLEOTIDE SEQUENCE</scope>
</reference>